<evidence type="ECO:0000256" key="2">
    <source>
        <dbReference type="ARBA" id="ARBA00009399"/>
    </source>
</evidence>
<dbReference type="InterPro" id="IPR051401">
    <property type="entry name" value="GtrA_CellWall_Glycosyl"/>
</dbReference>
<evidence type="ECO:0000256" key="3">
    <source>
        <dbReference type="ARBA" id="ARBA00022692"/>
    </source>
</evidence>
<reference evidence="8 9" key="1">
    <citation type="submission" date="2021-03" db="EMBL/GenBank/DDBJ databases">
        <title>Five novel Rahnella species.</title>
        <authorList>
            <person name="Brady C."/>
            <person name="Asselin J."/>
            <person name="Beer S."/>
            <person name="Bruberg M.B."/>
            <person name="Crampton B."/>
            <person name="Venter S."/>
            <person name="Arnold D."/>
            <person name="Denman S."/>
        </authorList>
    </citation>
    <scope>NUCLEOTIDE SEQUENCE [LARGE SCALE GENOMIC DNA]</scope>
    <source>
        <strain evidence="8 9">H11b</strain>
    </source>
</reference>
<feature type="transmembrane region" description="Helical" evidence="6">
    <location>
        <begin position="5"/>
        <end position="21"/>
    </location>
</feature>
<evidence type="ECO:0000256" key="5">
    <source>
        <dbReference type="ARBA" id="ARBA00023136"/>
    </source>
</evidence>
<feature type="domain" description="GtrA/DPMS transmembrane" evidence="7">
    <location>
        <begin position="2"/>
        <end position="110"/>
    </location>
</feature>
<evidence type="ECO:0000313" key="8">
    <source>
        <dbReference type="EMBL" id="MBU9854219.1"/>
    </source>
</evidence>
<dbReference type="Pfam" id="PF04138">
    <property type="entry name" value="GtrA_DPMS_TM"/>
    <property type="match status" value="1"/>
</dbReference>
<dbReference type="RefSeq" id="WP_217171928.1">
    <property type="nucleotide sequence ID" value="NZ_JAFMOW010000049.1"/>
</dbReference>
<keyword evidence="3 6" id="KW-0812">Transmembrane</keyword>
<dbReference type="Proteomes" id="UP000734343">
    <property type="component" value="Unassembled WGS sequence"/>
</dbReference>
<protein>
    <submittedName>
        <fullName evidence="8">GtrA family protein</fullName>
    </submittedName>
</protein>
<keyword evidence="9" id="KW-1185">Reference proteome</keyword>
<dbReference type="PANTHER" id="PTHR38459:SF1">
    <property type="entry name" value="PROPHAGE BACTOPRENOL-LINKED GLUCOSE TRANSLOCASE HOMOLOG"/>
    <property type="match status" value="1"/>
</dbReference>
<keyword evidence="4 6" id="KW-1133">Transmembrane helix</keyword>
<organism evidence="8 9">
    <name type="scientific">Rahnella bonaserana</name>
    <dbReference type="NCBI Taxonomy" id="2816248"/>
    <lineage>
        <taxon>Bacteria</taxon>
        <taxon>Pseudomonadati</taxon>
        <taxon>Pseudomonadota</taxon>
        <taxon>Gammaproteobacteria</taxon>
        <taxon>Enterobacterales</taxon>
        <taxon>Yersiniaceae</taxon>
        <taxon>Rahnella</taxon>
    </lineage>
</organism>
<sequence>MIVGLLNTGVTALVIFFLMYAKFNLYAANAIGYVVGIIFSFVVNSVFTFNSKLSLGKLSKFVATCGIAYIINLIPLKLILFFFPEYTVFAQLVGMAFYTVTGFILNRFWVMK</sequence>
<evidence type="ECO:0000259" key="7">
    <source>
        <dbReference type="Pfam" id="PF04138"/>
    </source>
</evidence>
<accession>A0ABS6LQ18</accession>
<comment type="subcellular location">
    <subcellularLocation>
        <location evidence="1">Membrane</location>
        <topology evidence="1">Multi-pass membrane protein</topology>
    </subcellularLocation>
</comment>
<keyword evidence="5 6" id="KW-0472">Membrane</keyword>
<gene>
    <name evidence="8" type="ORF">J1778_02815</name>
</gene>
<proteinExistence type="inferred from homology"/>
<dbReference type="PANTHER" id="PTHR38459">
    <property type="entry name" value="PROPHAGE BACTOPRENOL-LINKED GLUCOSE TRANSLOCASE HOMOLOG"/>
    <property type="match status" value="1"/>
</dbReference>
<name>A0ABS6LQ18_9GAMM</name>
<comment type="caution">
    <text evidence="8">The sequence shown here is derived from an EMBL/GenBank/DDBJ whole genome shotgun (WGS) entry which is preliminary data.</text>
</comment>
<feature type="transmembrane region" description="Helical" evidence="6">
    <location>
        <begin position="61"/>
        <end position="83"/>
    </location>
</feature>
<dbReference type="InterPro" id="IPR007267">
    <property type="entry name" value="GtrA_DPMS_TM"/>
</dbReference>
<feature type="transmembrane region" description="Helical" evidence="6">
    <location>
        <begin position="27"/>
        <end position="49"/>
    </location>
</feature>
<evidence type="ECO:0000313" key="9">
    <source>
        <dbReference type="Proteomes" id="UP000734343"/>
    </source>
</evidence>
<evidence type="ECO:0000256" key="4">
    <source>
        <dbReference type="ARBA" id="ARBA00022989"/>
    </source>
</evidence>
<evidence type="ECO:0000256" key="6">
    <source>
        <dbReference type="SAM" id="Phobius"/>
    </source>
</evidence>
<comment type="similarity">
    <text evidence="2">Belongs to the GtrA family.</text>
</comment>
<feature type="transmembrane region" description="Helical" evidence="6">
    <location>
        <begin position="89"/>
        <end position="110"/>
    </location>
</feature>
<dbReference type="EMBL" id="JAFMOW010000049">
    <property type="protein sequence ID" value="MBU9854219.1"/>
    <property type="molecule type" value="Genomic_DNA"/>
</dbReference>
<evidence type="ECO:0000256" key="1">
    <source>
        <dbReference type="ARBA" id="ARBA00004141"/>
    </source>
</evidence>